<dbReference type="OrthoDB" id="511135at2"/>
<dbReference type="AlphaFoldDB" id="A0A0D8ZTC8"/>
<reference evidence="1 2" key="1">
    <citation type="submission" date="2015-02" db="EMBL/GenBank/DDBJ databases">
        <title>Draft genome of a novel marine cyanobacterium (Chroococcales) isolated from South Atlantic Ocean.</title>
        <authorList>
            <person name="Rigonato J."/>
            <person name="Alvarenga D.O."/>
            <person name="Branco L.H."/>
            <person name="Varani A.M."/>
            <person name="Brandini F.P."/>
            <person name="Fiore M.F."/>
        </authorList>
    </citation>
    <scope>NUCLEOTIDE SEQUENCE [LARGE SCALE GENOMIC DNA]</scope>
    <source>
        <strain evidence="1 2">CENA595</strain>
    </source>
</reference>
<proteinExistence type="predicted"/>
<accession>A0A0D8ZTC8</accession>
<name>A0A0D8ZTC8_9CYAN</name>
<dbReference type="InterPro" id="IPR029016">
    <property type="entry name" value="GAF-like_dom_sf"/>
</dbReference>
<dbReference type="GO" id="GO:0016301">
    <property type="term" value="F:kinase activity"/>
    <property type="evidence" value="ECO:0007669"/>
    <property type="project" value="UniProtKB-KW"/>
</dbReference>
<dbReference type="STRING" id="1618023.UH38_09490"/>
<dbReference type="SUPFAM" id="SSF55781">
    <property type="entry name" value="GAF domain-like"/>
    <property type="match status" value="1"/>
</dbReference>
<dbReference type="Proteomes" id="UP000032452">
    <property type="component" value="Unassembled WGS sequence"/>
</dbReference>
<sequence>MTDLPSNLANIFREDKEPSVIFAELLPVLGEELKCDRIFLYARNPQTKVGIVVSCWRRTPEIPDVDDYEWKQEPESLAKEDPLFAAALNTKPSIFIEDVETANSEIVNKEFEQKTFGHKALIHAHLCQEGLLWGILQPCIFDKPRTWQESDRYIIAQIETKITPLIIKYIKQTQQ</sequence>
<keyword evidence="2" id="KW-1185">Reference proteome</keyword>
<keyword evidence="1" id="KW-0418">Kinase</keyword>
<keyword evidence="1" id="KW-0808">Transferase</keyword>
<dbReference type="Gene3D" id="3.30.450.40">
    <property type="match status" value="1"/>
</dbReference>
<dbReference type="RefSeq" id="WP_045054414.1">
    <property type="nucleotide sequence ID" value="NZ_CAWMDP010000041.1"/>
</dbReference>
<comment type="caution">
    <text evidence="1">The sequence shown here is derived from an EMBL/GenBank/DDBJ whole genome shotgun (WGS) entry which is preliminary data.</text>
</comment>
<evidence type="ECO:0000313" key="2">
    <source>
        <dbReference type="Proteomes" id="UP000032452"/>
    </source>
</evidence>
<protein>
    <submittedName>
        <fullName evidence="1">Histidine kinase</fullName>
    </submittedName>
</protein>
<organism evidence="1 2">
    <name type="scientific">Aliterella atlantica CENA595</name>
    <dbReference type="NCBI Taxonomy" id="1618023"/>
    <lineage>
        <taxon>Bacteria</taxon>
        <taxon>Bacillati</taxon>
        <taxon>Cyanobacteriota</taxon>
        <taxon>Cyanophyceae</taxon>
        <taxon>Chroococcidiopsidales</taxon>
        <taxon>Aliterellaceae</taxon>
        <taxon>Aliterella</taxon>
    </lineage>
</organism>
<gene>
    <name evidence="1" type="ORF">UH38_09490</name>
</gene>
<evidence type="ECO:0000313" key="1">
    <source>
        <dbReference type="EMBL" id="KJH72023.1"/>
    </source>
</evidence>
<dbReference type="EMBL" id="JYON01000008">
    <property type="protein sequence ID" value="KJH72023.1"/>
    <property type="molecule type" value="Genomic_DNA"/>
</dbReference>